<keyword evidence="3" id="KW-0645">Protease</keyword>
<evidence type="ECO:0000256" key="11">
    <source>
        <dbReference type="SAM" id="SignalP"/>
    </source>
</evidence>
<feature type="signal peptide" evidence="11">
    <location>
        <begin position="1"/>
        <end position="18"/>
    </location>
</feature>
<evidence type="ECO:0000256" key="5">
    <source>
        <dbReference type="ARBA" id="ARBA00022729"/>
    </source>
</evidence>
<evidence type="ECO:0000256" key="6">
    <source>
        <dbReference type="ARBA" id="ARBA00022801"/>
    </source>
</evidence>
<evidence type="ECO:0000313" key="13">
    <source>
        <dbReference type="EMBL" id="KJZ75369.1"/>
    </source>
</evidence>
<keyword evidence="5 11" id="KW-0732">Signal</keyword>
<dbReference type="GO" id="GO:0006508">
    <property type="term" value="P:proteolysis"/>
    <property type="evidence" value="ECO:0007669"/>
    <property type="project" value="UniProtKB-KW"/>
</dbReference>
<evidence type="ECO:0000256" key="10">
    <source>
        <dbReference type="SAM" id="MobiDB-lite"/>
    </source>
</evidence>
<dbReference type="AlphaFoldDB" id="A0A0F8A5I1"/>
<comment type="similarity">
    <text evidence="2">Belongs to the peptidase M43B family.</text>
</comment>
<dbReference type="Pfam" id="PF05572">
    <property type="entry name" value="Peptidase_M43"/>
    <property type="match status" value="1"/>
</dbReference>
<evidence type="ECO:0000256" key="9">
    <source>
        <dbReference type="ARBA" id="ARBA00023157"/>
    </source>
</evidence>
<organism evidence="13 14">
    <name type="scientific">Hirsutella minnesotensis 3608</name>
    <dbReference type="NCBI Taxonomy" id="1043627"/>
    <lineage>
        <taxon>Eukaryota</taxon>
        <taxon>Fungi</taxon>
        <taxon>Dikarya</taxon>
        <taxon>Ascomycota</taxon>
        <taxon>Pezizomycotina</taxon>
        <taxon>Sordariomycetes</taxon>
        <taxon>Hypocreomycetidae</taxon>
        <taxon>Hypocreales</taxon>
        <taxon>Ophiocordycipitaceae</taxon>
        <taxon>Hirsutella</taxon>
    </lineage>
</organism>
<evidence type="ECO:0000256" key="3">
    <source>
        <dbReference type="ARBA" id="ARBA00022670"/>
    </source>
</evidence>
<dbReference type="InterPro" id="IPR024079">
    <property type="entry name" value="MetalloPept_cat_dom_sf"/>
</dbReference>
<evidence type="ECO:0000313" key="14">
    <source>
        <dbReference type="Proteomes" id="UP000054481"/>
    </source>
</evidence>
<feature type="chain" id="PRO_5002526484" description="Peptidase M43 pregnancy-associated plasma-A domain-containing protein" evidence="11">
    <location>
        <begin position="19"/>
        <end position="371"/>
    </location>
</feature>
<feature type="compositionally biased region" description="Low complexity" evidence="10">
    <location>
        <begin position="301"/>
        <end position="320"/>
    </location>
</feature>
<dbReference type="OrthoDB" id="536211at2759"/>
<keyword evidence="14" id="KW-1185">Reference proteome</keyword>
<dbReference type="EMBL" id="KQ030518">
    <property type="protein sequence ID" value="KJZ75369.1"/>
    <property type="molecule type" value="Genomic_DNA"/>
</dbReference>
<evidence type="ECO:0000256" key="1">
    <source>
        <dbReference type="ARBA" id="ARBA00003174"/>
    </source>
</evidence>
<dbReference type="Gene3D" id="3.40.390.10">
    <property type="entry name" value="Collagenase (Catalytic Domain)"/>
    <property type="match status" value="1"/>
</dbReference>
<evidence type="ECO:0000256" key="8">
    <source>
        <dbReference type="ARBA" id="ARBA00023049"/>
    </source>
</evidence>
<evidence type="ECO:0000259" key="12">
    <source>
        <dbReference type="Pfam" id="PF05572"/>
    </source>
</evidence>
<dbReference type="InterPro" id="IPR008754">
    <property type="entry name" value="Peptidase_M43"/>
</dbReference>
<keyword evidence="6" id="KW-0378">Hydrolase</keyword>
<keyword evidence="8" id="KW-0482">Metalloprotease</keyword>
<feature type="compositionally biased region" description="Acidic residues" evidence="10">
    <location>
        <begin position="321"/>
        <end position="330"/>
    </location>
</feature>
<dbReference type="Proteomes" id="UP000054481">
    <property type="component" value="Unassembled WGS sequence"/>
</dbReference>
<proteinExistence type="inferred from homology"/>
<feature type="compositionally biased region" description="Acidic residues" evidence="10">
    <location>
        <begin position="347"/>
        <end position="371"/>
    </location>
</feature>
<evidence type="ECO:0000256" key="2">
    <source>
        <dbReference type="ARBA" id="ARBA00008721"/>
    </source>
</evidence>
<evidence type="ECO:0000256" key="7">
    <source>
        <dbReference type="ARBA" id="ARBA00022833"/>
    </source>
</evidence>
<protein>
    <recommendedName>
        <fullName evidence="12">Peptidase M43 pregnancy-associated plasma-A domain-containing protein</fullName>
    </recommendedName>
</protein>
<feature type="domain" description="Peptidase M43 pregnancy-associated plasma-A" evidence="12">
    <location>
        <begin position="147"/>
        <end position="288"/>
    </location>
</feature>
<dbReference type="CDD" id="cd04275">
    <property type="entry name" value="ZnMc_pappalysin_like"/>
    <property type="match status" value="1"/>
</dbReference>
<accession>A0A0F8A5I1</accession>
<dbReference type="PANTHER" id="PTHR47466:SF1">
    <property type="entry name" value="METALLOPROTEASE MEP1 (AFU_ORTHOLOGUE AFUA_1G07730)-RELATED"/>
    <property type="match status" value="1"/>
</dbReference>
<dbReference type="SUPFAM" id="SSF55486">
    <property type="entry name" value="Metalloproteases ('zincins'), catalytic domain"/>
    <property type="match status" value="1"/>
</dbReference>
<gene>
    <name evidence="13" type="ORF">HIM_05295</name>
</gene>
<sequence length="371" mass="40039">MFPKSILLAGSLATAVTAAVVPASNSSVPKRPSARPECKLQPNAEFMTLAKQFAQNSTNNTPGNQPAAPAQPVDVKVFLHSIASNEQALMSNETVTAQMKALNDGFAGANIRFQLQGVDRVVNETWDLAKDPISMQRRLRKGSYSDLNLYFARFAEDGEEGTAGICNLPGTAPEGSDEFVQDGCILSTFTLPGSDVEVANEGKTAVHEVGHWMGLLHTFQGGCDEEEGGDMIFDTPAQANATDGCPVSRDSCPGKEGQDPIHNFMDYSSDQCTREFTPGQIERMHQAFEFRASQGSGGTGRPQEPGQEPGRQGPGRQEPGQEPDEFEGFDGFDGFDGFEGGHPEGFEGFEDFEDPSSFQDPDEFEDPNFGF</sequence>
<name>A0A0F8A5I1_9HYPO</name>
<dbReference type="GO" id="GO:0046872">
    <property type="term" value="F:metal ion binding"/>
    <property type="evidence" value="ECO:0007669"/>
    <property type="project" value="UniProtKB-KW"/>
</dbReference>
<keyword evidence="7" id="KW-0862">Zinc</keyword>
<comment type="function">
    <text evidence="1">Secreted metalloproteinase that allows assimilation of proteinaceous substrates.</text>
</comment>
<reference evidence="13 14" key="1">
    <citation type="journal article" date="2014" name="Genome Biol. Evol.">
        <title>Comparative genomics and transcriptomics analyses reveal divergent lifestyle features of nematode endoparasitic fungus Hirsutella minnesotensis.</title>
        <authorList>
            <person name="Lai Y."/>
            <person name="Liu K."/>
            <person name="Zhang X."/>
            <person name="Zhang X."/>
            <person name="Li K."/>
            <person name="Wang N."/>
            <person name="Shu C."/>
            <person name="Wu Y."/>
            <person name="Wang C."/>
            <person name="Bushley K.E."/>
            <person name="Xiang M."/>
            <person name="Liu X."/>
        </authorList>
    </citation>
    <scope>NUCLEOTIDE SEQUENCE [LARGE SCALE GENOMIC DNA]</scope>
    <source>
        <strain evidence="13 14">3608</strain>
    </source>
</reference>
<dbReference type="PANTHER" id="PTHR47466">
    <property type="match status" value="1"/>
</dbReference>
<feature type="region of interest" description="Disordered" evidence="10">
    <location>
        <begin position="293"/>
        <end position="371"/>
    </location>
</feature>
<dbReference type="GO" id="GO:0008237">
    <property type="term" value="F:metallopeptidase activity"/>
    <property type="evidence" value="ECO:0007669"/>
    <property type="project" value="UniProtKB-KW"/>
</dbReference>
<evidence type="ECO:0000256" key="4">
    <source>
        <dbReference type="ARBA" id="ARBA00022723"/>
    </source>
</evidence>
<keyword evidence="4" id="KW-0479">Metal-binding</keyword>
<keyword evidence="9" id="KW-1015">Disulfide bond</keyword>